<dbReference type="InterPro" id="IPR002545">
    <property type="entry name" value="CheW-lke_dom"/>
</dbReference>
<dbReference type="InterPro" id="IPR036061">
    <property type="entry name" value="CheW-like_dom_sf"/>
</dbReference>
<reference evidence="4 5" key="1">
    <citation type="submission" date="2020-08" db="EMBL/GenBank/DDBJ databases">
        <title>Bridging the membrane lipid divide: bacteria of the FCB group superphylum have the potential to synthesize archaeal ether lipids.</title>
        <authorList>
            <person name="Villanueva L."/>
            <person name="Von Meijenfeldt F.A.B."/>
            <person name="Westbye A.B."/>
            <person name="Yadav S."/>
            <person name="Hopmans E.C."/>
            <person name="Dutilh B.E."/>
            <person name="Sinninghe Damste J.S."/>
        </authorList>
    </citation>
    <scope>NUCLEOTIDE SEQUENCE [LARGE SCALE GENOMIC DNA]</scope>
    <source>
        <strain evidence="4">NIOZ-UU47</strain>
    </source>
</reference>
<dbReference type="EMBL" id="JACNJZ010000174">
    <property type="protein sequence ID" value="MBC8318673.1"/>
    <property type="molecule type" value="Genomic_DNA"/>
</dbReference>
<proteinExistence type="predicted"/>
<dbReference type="PANTHER" id="PTHR47233">
    <property type="entry name" value="CHEMOTAXIS PROTEIN CHEV"/>
    <property type="match status" value="1"/>
</dbReference>
<dbReference type="InterPro" id="IPR024181">
    <property type="entry name" value="Chemotax_regulator_CheV"/>
</dbReference>
<dbReference type="SUPFAM" id="SSF52172">
    <property type="entry name" value="CheY-like"/>
    <property type="match status" value="1"/>
</dbReference>
<sequence length="322" mass="36429">MAKQYGSQSNILLEVGTNELEVITFCLQWIDPATKEKRKNSYGINAAKVRELIALPEGVTEVVNSPPAVQGVFLLRDRTIPLIDLCTWFDYQVDMTDTEQKKWVVIVAELNGKPFGFISHGVDKVYRISWSQISPPPEILSGSQSITGICQVNDQIIQMIDFERIISEIDPTMKIKSSLDKKDAHEIEEKYDKSVLVVDDSQVVRIQLTRTLKDAGFNVVPHNDGQAAWDYLEGLRKEGELESNILAIISDIEMPRMDGHHFCMRVRKQPAYSKIPILLFSSMINEALRRKGEALGADDQVTKPELDDLIDRMEQCVARLNP</sequence>
<dbReference type="Proteomes" id="UP000614424">
    <property type="component" value="Unassembled WGS sequence"/>
</dbReference>
<dbReference type="Pfam" id="PF00072">
    <property type="entry name" value="Response_reg"/>
    <property type="match status" value="1"/>
</dbReference>
<dbReference type="PROSITE" id="PS50851">
    <property type="entry name" value="CHEW"/>
    <property type="match status" value="1"/>
</dbReference>
<gene>
    <name evidence="4" type="ORF">H8E41_12280</name>
</gene>
<dbReference type="Gene3D" id="2.40.50.180">
    <property type="entry name" value="CheA-289, Domain 4"/>
    <property type="match status" value="1"/>
</dbReference>
<dbReference type="AlphaFoldDB" id="A0A8J6NGH7"/>
<dbReference type="SMART" id="SM00260">
    <property type="entry name" value="CheW"/>
    <property type="match status" value="1"/>
</dbReference>
<feature type="domain" description="Response regulatory" evidence="2">
    <location>
        <begin position="194"/>
        <end position="318"/>
    </location>
</feature>
<dbReference type="InterPro" id="IPR011006">
    <property type="entry name" value="CheY-like_superfamily"/>
</dbReference>
<dbReference type="InterPro" id="IPR001789">
    <property type="entry name" value="Sig_transdc_resp-reg_receiver"/>
</dbReference>
<dbReference type="PROSITE" id="PS50110">
    <property type="entry name" value="RESPONSE_REGULATORY"/>
    <property type="match status" value="1"/>
</dbReference>
<comment type="caution">
    <text evidence="4">The sequence shown here is derived from an EMBL/GenBank/DDBJ whole genome shotgun (WGS) entry which is preliminary data.</text>
</comment>
<feature type="modified residue" description="4-aspartylphosphate" evidence="1">
    <location>
        <position position="251"/>
    </location>
</feature>
<name>A0A8J6NGH7_9BACT</name>
<dbReference type="PANTHER" id="PTHR47233:SF3">
    <property type="entry name" value="CHEMOTAXIS PROTEIN CHEV"/>
    <property type="match status" value="1"/>
</dbReference>
<keyword evidence="1" id="KW-0597">Phosphoprotein</keyword>
<evidence type="ECO:0000259" key="2">
    <source>
        <dbReference type="PROSITE" id="PS50110"/>
    </source>
</evidence>
<dbReference type="GO" id="GO:0000160">
    <property type="term" value="P:phosphorelay signal transduction system"/>
    <property type="evidence" value="ECO:0007669"/>
    <property type="project" value="InterPro"/>
</dbReference>
<evidence type="ECO:0000259" key="3">
    <source>
        <dbReference type="PROSITE" id="PS50851"/>
    </source>
</evidence>
<dbReference type="PIRSF" id="PIRSF002867">
    <property type="entry name" value="CheV"/>
    <property type="match status" value="1"/>
</dbReference>
<protein>
    <submittedName>
        <fullName evidence="4">Chemotaxis protein CheV</fullName>
    </submittedName>
</protein>
<evidence type="ECO:0000256" key="1">
    <source>
        <dbReference type="PROSITE-ProRule" id="PRU00169"/>
    </source>
</evidence>
<dbReference type="Gene3D" id="2.30.30.40">
    <property type="entry name" value="SH3 Domains"/>
    <property type="match status" value="1"/>
</dbReference>
<dbReference type="GO" id="GO:0006935">
    <property type="term" value="P:chemotaxis"/>
    <property type="evidence" value="ECO:0007669"/>
    <property type="project" value="InterPro"/>
</dbReference>
<dbReference type="SMART" id="SM00448">
    <property type="entry name" value="REC"/>
    <property type="match status" value="1"/>
</dbReference>
<evidence type="ECO:0000313" key="4">
    <source>
        <dbReference type="EMBL" id="MBC8318673.1"/>
    </source>
</evidence>
<dbReference type="Gene3D" id="3.40.50.2300">
    <property type="match status" value="1"/>
</dbReference>
<feature type="domain" description="CheW-like" evidence="3">
    <location>
        <begin position="19"/>
        <end position="171"/>
    </location>
</feature>
<dbReference type="SUPFAM" id="SSF50341">
    <property type="entry name" value="CheW-like"/>
    <property type="match status" value="1"/>
</dbReference>
<evidence type="ECO:0000313" key="5">
    <source>
        <dbReference type="Proteomes" id="UP000614424"/>
    </source>
</evidence>
<accession>A0A8J6NGH7</accession>
<dbReference type="Pfam" id="PF01584">
    <property type="entry name" value="CheW"/>
    <property type="match status" value="1"/>
</dbReference>
<organism evidence="4 5">
    <name type="scientific">Candidatus Desulfobia pelagia</name>
    <dbReference type="NCBI Taxonomy" id="2841692"/>
    <lineage>
        <taxon>Bacteria</taxon>
        <taxon>Pseudomonadati</taxon>
        <taxon>Thermodesulfobacteriota</taxon>
        <taxon>Desulfobulbia</taxon>
        <taxon>Desulfobulbales</taxon>
        <taxon>Desulfobulbaceae</taxon>
        <taxon>Candidatus Desulfobia</taxon>
    </lineage>
</organism>